<sequence length="81" mass="8894">MTRPRAAGHKVSPQLLVWRSPELLGQLAKYLRAAAVAGRRAGLCQYPCPTSWCCDGLRQSGPGSGRHKCTESFFVNYCINV</sequence>
<name>A0AAV7MRN3_PLEWA</name>
<dbReference type="EMBL" id="JANPWB010000013">
    <property type="protein sequence ID" value="KAJ1105982.1"/>
    <property type="molecule type" value="Genomic_DNA"/>
</dbReference>
<reference evidence="1" key="1">
    <citation type="journal article" date="2022" name="bioRxiv">
        <title>Sequencing and chromosome-scale assembly of the giantPleurodeles waltlgenome.</title>
        <authorList>
            <person name="Brown T."/>
            <person name="Elewa A."/>
            <person name="Iarovenko S."/>
            <person name="Subramanian E."/>
            <person name="Araus A.J."/>
            <person name="Petzold A."/>
            <person name="Susuki M."/>
            <person name="Suzuki K.-i.T."/>
            <person name="Hayashi T."/>
            <person name="Toyoda A."/>
            <person name="Oliveira C."/>
            <person name="Osipova E."/>
            <person name="Leigh N.D."/>
            <person name="Simon A."/>
            <person name="Yun M.H."/>
        </authorList>
    </citation>
    <scope>NUCLEOTIDE SEQUENCE</scope>
    <source>
        <strain evidence="1">20211129_DDA</strain>
        <tissue evidence="1">Liver</tissue>
    </source>
</reference>
<accession>A0AAV7MRN3</accession>
<evidence type="ECO:0000313" key="2">
    <source>
        <dbReference type="Proteomes" id="UP001066276"/>
    </source>
</evidence>
<protein>
    <submittedName>
        <fullName evidence="1">Uncharacterized protein</fullName>
    </submittedName>
</protein>
<comment type="caution">
    <text evidence="1">The sequence shown here is derived from an EMBL/GenBank/DDBJ whole genome shotgun (WGS) entry which is preliminary data.</text>
</comment>
<gene>
    <name evidence="1" type="ORF">NDU88_003385</name>
</gene>
<dbReference type="Proteomes" id="UP001066276">
    <property type="component" value="Chromosome 9"/>
</dbReference>
<organism evidence="1 2">
    <name type="scientific">Pleurodeles waltl</name>
    <name type="common">Iberian ribbed newt</name>
    <dbReference type="NCBI Taxonomy" id="8319"/>
    <lineage>
        <taxon>Eukaryota</taxon>
        <taxon>Metazoa</taxon>
        <taxon>Chordata</taxon>
        <taxon>Craniata</taxon>
        <taxon>Vertebrata</taxon>
        <taxon>Euteleostomi</taxon>
        <taxon>Amphibia</taxon>
        <taxon>Batrachia</taxon>
        <taxon>Caudata</taxon>
        <taxon>Salamandroidea</taxon>
        <taxon>Salamandridae</taxon>
        <taxon>Pleurodelinae</taxon>
        <taxon>Pleurodeles</taxon>
    </lineage>
</organism>
<proteinExistence type="predicted"/>
<evidence type="ECO:0000313" key="1">
    <source>
        <dbReference type="EMBL" id="KAJ1105982.1"/>
    </source>
</evidence>
<dbReference type="AlphaFoldDB" id="A0AAV7MRN3"/>
<keyword evidence="2" id="KW-1185">Reference proteome</keyword>